<feature type="coiled-coil region" evidence="1">
    <location>
        <begin position="166"/>
        <end position="200"/>
    </location>
</feature>
<evidence type="ECO:0000313" key="4">
    <source>
        <dbReference type="Proteomes" id="UP000036403"/>
    </source>
</evidence>
<feature type="compositionally biased region" description="Polar residues" evidence="2">
    <location>
        <begin position="83"/>
        <end position="93"/>
    </location>
</feature>
<evidence type="ECO:0000256" key="2">
    <source>
        <dbReference type="SAM" id="MobiDB-lite"/>
    </source>
</evidence>
<evidence type="ECO:0000256" key="1">
    <source>
        <dbReference type="SAM" id="Coils"/>
    </source>
</evidence>
<evidence type="ECO:0000313" key="3">
    <source>
        <dbReference type="EMBL" id="KMQ84985.1"/>
    </source>
</evidence>
<dbReference type="AlphaFoldDB" id="A0A0J7MX09"/>
<gene>
    <name evidence="3" type="ORF">RF55_16775</name>
</gene>
<feature type="region of interest" description="Disordered" evidence="2">
    <location>
        <begin position="75"/>
        <end position="103"/>
    </location>
</feature>
<keyword evidence="1" id="KW-0175">Coiled coil</keyword>
<dbReference type="EMBL" id="LBMM01014951">
    <property type="protein sequence ID" value="KMQ84985.1"/>
    <property type="molecule type" value="Genomic_DNA"/>
</dbReference>
<comment type="caution">
    <text evidence="3">The sequence shown here is derived from an EMBL/GenBank/DDBJ whole genome shotgun (WGS) entry which is preliminary data.</text>
</comment>
<dbReference type="Proteomes" id="UP000036403">
    <property type="component" value="Unassembled WGS sequence"/>
</dbReference>
<keyword evidence="4" id="KW-1185">Reference proteome</keyword>
<organism evidence="3 4">
    <name type="scientific">Lasius niger</name>
    <name type="common">Black garden ant</name>
    <dbReference type="NCBI Taxonomy" id="67767"/>
    <lineage>
        <taxon>Eukaryota</taxon>
        <taxon>Metazoa</taxon>
        <taxon>Ecdysozoa</taxon>
        <taxon>Arthropoda</taxon>
        <taxon>Hexapoda</taxon>
        <taxon>Insecta</taxon>
        <taxon>Pterygota</taxon>
        <taxon>Neoptera</taxon>
        <taxon>Endopterygota</taxon>
        <taxon>Hymenoptera</taxon>
        <taxon>Apocrita</taxon>
        <taxon>Aculeata</taxon>
        <taxon>Formicoidea</taxon>
        <taxon>Formicidae</taxon>
        <taxon>Formicinae</taxon>
        <taxon>Lasius</taxon>
        <taxon>Lasius</taxon>
    </lineage>
</organism>
<sequence length="206" mass="23198">MAIGGGPLLPAAEVDPEIAMIVPHLMQAAPTNFSCNILVEDENDAKVYYIFNFQIINQETLEEYLVKELLGDQEVQDDGCSPDPSNIPTSEVTDSGIPAETPAKPARTAVNRHQSSIAIESSSKERISRNSKKVQRIADLRKQNKLLFEIKKNHEMKVAKMKECHLNVIQELQQQHMAEIQELELRKATAETELAELRFAREKDYA</sequence>
<accession>A0A0J7MX09</accession>
<reference evidence="3 4" key="1">
    <citation type="submission" date="2015-04" db="EMBL/GenBank/DDBJ databases">
        <title>Lasius niger genome sequencing.</title>
        <authorList>
            <person name="Konorov E.A."/>
            <person name="Nikitin M.A."/>
            <person name="Kirill M.V."/>
            <person name="Chang P."/>
        </authorList>
    </citation>
    <scope>NUCLEOTIDE SEQUENCE [LARGE SCALE GENOMIC DNA]</scope>
    <source>
        <tissue evidence="3">Whole</tissue>
    </source>
</reference>
<proteinExistence type="predicted"/>
<dbReference type="PaxDb" id="67767-A0A0J7MX09"/>
<name>A0A0J7MX09_LASNI</name>
<protein>
    <submittedName>
        <fullName evidence="3">Peptidoglycan-binding protein</fullName>
    </submittedName>
</protein>